<dbReference type="EMBL" id="JRYR02000002">
    <property type="protein sequence ID" value="OHX64693.1"/>
    <property type="molecule type" value="Genomic_DNA"/>
</dbReference>
<organism evidence="13 14">
    <name type="scientific">Flammeovirga pacifica</name>
    <dbReference type="NCBI Taxonomy" id="915059"/>
    <lineage>
        <taxon>Bacteria</taxon>
        <taxon>Pseudomonadati</taxon>
        <taxon>Bacteroidota</taxon>
        <taxon>Cytophagia</taxon>
        <taxon>Cytophagales</taxon>
        <taxon>Flammeovirgaceae</taxon>
        <taxon>Flammeovirga</taxon>
    </lineage>
</organism>
<dbReference type="InterPro" id="IPR008979">
    <property type="entry name" value="Galactose-bd-like_sf"/>
</dbReference>
<feature type="signal peptide" evidence="11">
    <location>
        <begin position="1"/>
        <end position="23"/>
    </location>
</feature>
<comment type="catalytic activity">
    <reaction evidence="1 10">
        <text>Hydrolysis of terminal non-reducing beta-D-galactose residues in beta-D-galactosides.</text>
        <dbReference type="EC" id="3.2.1.23"/>
    </reaction>
</comment>
<evidence type="ECO:0000256" key="2">
    <source>
        <dbReference type="ARBA" id="ARBA00001913"/>
    </source>
</evidence>
<evidence type="ECO:0000313" key="13">
    <source>
        <dbReference type="EMBL" id="OHX64693.1"/>
    </source>
</evidence>
<dbReference type="GO" id="GO:0009341">
    <property type="term" value="C:beta-galactosidase complex"/>
    <property type="evidence" value="ECO:0007669"/>
    <property type="project" value="InterPro"/>
</dbReference>
<dbReference type="PROSITE" id="PS00719">
    <property type="entry name" value="GLYCOSYL_HYDROL_F2_1"/>
    <property type="match status" value="1"/>
</dbReference>
<reference evidence="13 14" key="1">
    <citation type="journal article" date="2012" name="Int. J. Syst. Evol. Microbiol.">
        <title>Flammeovirga pacifica sp. nov., isolated from deep-sea sediment.</title>
        <authorList>
            <person name="Xu H."/>
            <person name="Fu Y."/>
            <person name="Yang N."/>
            <person name="Ding Z."/>
            <person name="Lai Q."/>
            <person name="Zeng R."/>
        </authorList>
    </citation>
    <scope>NUCLEOTIDE SEQUENCE [LARGE SCALE GENOMIC DNA]</scope>
    <source>
        <strain evidence="14">DSM 24597 / LMG 26175 / WPAGA1</strain>
    </source>
</reference>
<comment type="similarity">
    <text evidence="3 10">Belongs to the glycosyl hydrolase 2 family.</text>
</comment>
<evidence type="ECO:0000256" key="8">
    <source>
        <dbReference type="ARBA" id="ARBA00023295"/>
    </source>
</evidence>
<dbReference type="GO" id="GO:0005990">
    <property type="term" value="P:lactose catabolic process"/>
    <property type="evidence" value="ECO:0007669"/>
    <property type="project" value="TreeGrafter"/>
</dbReference>
<gene>
    <name evidence="13" type="ORF">NH26_24325</name>
</gene>
<keyword evidence="6 10" id="KW-0378">Hydrolase</keyword>
<comment type="cofactor">
    <cofactor evidence="2">
        <name>Ca(2+)</name>
        <dbReference type="ChEBI" id="CHEBI:29108"/>
    </cofactor>
</comment>
<evidence type="ECO:0000256" key="5">
    <source>
        <dbReference type="ARBA" id="ARBA00012756"/>
    </source>
</evidence>
<dbReference type="OrthoDB" id="857501at2"/>
<dbReference type="Pfam" id="PF02929">
    <property type="entry name" value="Bgal_small_N"/>
    <property type="match status" value="1"/>
</dbReference>
<dbReference type="Pfam" id="PF00703">
    <property type="entry name" value="Glyco_hydro_2"/>
    <property type="match status" value="1"/>
</dbReference>
<evidence type="ECO:0000259" key="12">
    <source>
        <dbReference type="SMART" id="SM01038"/>
    </source>
</evidence>
<dbReference type="InterPro" id="IPR004199">
    <property type="entry name" value="B-gal_small/dom_5"/>
</dbReference>
<dbReference type="SMART" id="SM01038">
    <property type="entry name" value="Bgal_small_N"/>
    <property type="match status" value="1"/>
</dbReference>
<feature type="chain" id="PRO_5010359567" description="Beta-galactosidase" evidence="11">
    <location>
        <begin position="24"/>
        <end position="1064"/>
    </location>
</feature>
<dbReference type="InterPro" id="IPR023232">
    <property type="entry name" value="Glyco_hydro_2_AS"/>
</dbReference>
<name>A0A1S1YUZ6_FLAPC</name>
<keyword evidence="7" id="KW-0106">Calcium</keyword>
<dbReference type="Pfam" id="PF02837">
    <property type="entry name" value="Glyco_hydro_2_N"/>
    <property type="match status" value="1"/>
</dbReference>
<dbReference type="STRING" id="915059.NH26_24325"/>
<dbReference type="SUPFAM" id="SSF74650">
    <property type="entry name" value="Galactose mutarotase-like"/>
    <property type="match status" value="1"/>
</dbReference>
<dbReference type="Proteomes" id="UP000179797">
    <property type="component" value="Unassembled WGS sequence"/>
</dbReference>
<evidence type="ECO:0000256" key="10">
    <source>
        <dbReference type="RuleBase" id="RU361154"/>
    </source>
</evidence>
<dbReference type="InterPro" id="IPR006104">
    <property type="entry name" value="Glyco_hydro_2_N"/>
</dbReference>
<dbReference type="PRINTS" id="PR00132">
    <property type="entry name" value="GLHYDRLASE2"/>
</dbReference>
<protein>
    <recommendedName>
        <fullName evidence="5 10">Beta-galactosidase</fullName>
        <ecNumber evidence="5 10">3.2.1.23</ecNumber>
    </recommendedName>
    <alternativeName>
        <fullName evidence="9 10">Lactase</fullName>
    </alternativeName>
</protein>
<evidence type="ECO:0000256" key="3">
    <source>
        <dbReference type="ARBA" id="ARBA00007401"/>
    </source>
</evidence>
<dbReference type="InterPro" id="IPR006103">
    <property type="entry name" value="Glyco_hydro_2_cat"/>
</dbReference>
<dbReference type="RefSeq" id="WP_044217319.1">
    <property type="nucleotide sequence ID" value="NZ_JRYR02000002.1"/>
</dbReference>
<sequence>MKNKTIINLLILFCVILTSNLSAQHLKWEDPTIYQLNKMQGRATSIPYNSIQEVNQDLQKNIISLNGEWSFKYVGNYKGEINLAKENVKSWDKIQVPSNWEMLDYGRRIYTNTKYPWGVDNPPFIPHKKQEVGLYQKEFNLAKDWTEHDIVLYFGGVTSAFEVYINGKMLGYSQDDRLPSEFDITPYVKKGKNTVALKVYRYSDGAYLEDQDHWRLSGIHREVKLIKENKLRINDFHIRAGLTDQYTNGDLQVHFEVNNHYAREVWKNYTIRTTLKDGDNQVAQSEVSVKKVIKKRPQRDDLPFAHIQSKIENVKKWSAEQPNLYQLYIELLDPLGKVVEVRTSKVGFRTIESNDKGQFLVNGQPILIYGVNRHDHHHLTGKVVAEADMRHEIELLKKFNFNSVRTSHYPNDPRFYELCDEYGMYVMDEANLETHGITGDLTNNSLWSGQFLDRMVRMVERDKNHPSILFWSLGNESGTGFNHAAMASWTKDFDPTRLIHYEGGQGDPTHPEYLNYTSKEFKEKLAANKITSNGTDPRYLDMLGRFYPLLESLEEVAEKDPSGRPIILTEYAHAMGNSTGNFEDYWTLIRRVDRLVGGYIWDWRDQGIEVTDKNGEKFFAYGGDFGEEIHTNNFCLNGVITSDGQPKAAMYEIKHAFQPLHFEVTDFKNFKVKVENRHFFETTSIYDFSFELIENGKVIEQGAFTCPDIKAGLNQKVQLPIKKQQFDIANEYFITIKASLKEDRVYASKGHLVAQDQYLLPQGGLFIPVFVSNSGEWKKENSKVVYNDFEVVMSEDGQSIEKINYQNQALITKMPTPNFWRPATDNDLKASGVNKKKKYWKKAIAGLKLVSKSVNEIDGELDIRLEYELPEKKASWTTAYTLKKDGTVKVAASYVPHAPLVDMMKVGLQMEVPNTLSNIEWYGKGPEENYNDRNVGAMMGIYTLPLNEFALSYAMPQAYANRTEVRNFSLTNSKKEGVQFSSNQPFEFSVYPYTDKNIEEAQHTNELKGTDNLTVNIDHKQMGVGGNNSWNEVGMPSEQYRVASQPYQFQFFISPKLKEEKSQL</sequence>
<keyword evidence="14" id="KW-1185">Reference proteome</keyword>
<dbReference type="EC" id="3.2.1.23" evidence="5 10"/>
<dbReference type="InterPro" id="IPR011013">
    <property type="entry name" value="Gal_mutarotase_sf_dom"/>
</dbReference>
<keyword evidence="8 10" id="KW-0326">Glycosidase</keyword>
<evidence type="ECO:0000256" key="4">
    <source>
        <dbReference type="ARBA" id="ARBA00011245"/>
    </source>
</evidence>
<dbReference type="PROSITE" id="PS00608">
    <property type="entry name" value="GLYCOSYL_HYDROL_F2_2"/>
    <property type="match status" value="1"/>
</dbReference>
<dbReference type="InterPro" id="IPR023230">
    <property type="entry name" value="Glyco_hydro_2_CS"/>
</dbReference>
<evidence type="ECO:0000256" key="11">
    <source>
        <dbReference type="SAM" id="SignalP"/>
    </source>
</evidence>
<dbReference type="Gene3D" id="2.60.120.260">
    <property type="entry name" value="Galactose-binding domain-like"/>
    <property type="match status" value="1"/>
</dbReference>
<dbReference type="InterPro" id="IPR013783">
    <property type="entry name" value="Ig-like_fold"/>
</dbReference>
<dbReference type="InterPro" id="IPR017853">
    <property type="entry name" value="GH"/>
</dbReference>
<keyword evidence="11" id="KW-0732">Signal</keyword>
<dbReference type="PANTHER" id="PTHR46323">
    <property type="entry name" value="BETA-GALACTOSIDASE"/>
    <property type="match status" value="1"/>
</dbReference>
<proteinExistence type="inferred from homology"/>
<dbReference type="Pfam" id="PF16353">
    <property type="entry name" value="LacZ_4"/>
    <property type="match status" value="1"/>
</dbReference>
<dbReference type="InterPro" id="IPR050347">
    <property type="entry name" value="Bact_Beta-galactosidase"/>
</dbReference>
<dbReference type="InterPro" id="IPR032312">
    <property type="entry name" value="LacZ_4"/>
</dbReference>
<dbReference type="PANTHER" id="PTHR46323:SF2">
    <property type="entry name" value="BETA-GALACTOSIDASE"/>
    <property type="match status" value="1"/>
</dbReference>
<dbReference type="Gene3D" id="3.20.20.80">
    <property type="entry name" value="Glycosidases"/>
    <property type="match status" value="1"/>
</dbReference>
<dbReference type="SUPFAM" id="SSF51445">
    <property type="entry name" value="(Trans)glycosidases"/>
    <property type="match status" value="1"/>
</dbReference>
<comment type="subunit">
    <text evidence="4">Monomer.</text>
</comment>
<accession>A0A1S1YUZ6</accession>
<dbReference type="Pfam" id="PF02836">
    <property type="entry name" value="Glyco_hydro_2_C"/>
    <property type="match status" value="1"/>
</dbReference>
<dbReference type="SUPFAM" id="SSF49303">
    <property type="entry name" value="beta-Galactosidase/glucuronidase domain"/>
    <property type="match status" value="2"/>
</dbReference>
<dbReference type="SUPFAM" id="SSF49785">
    <property type="entry name" value="Galactose-binding domain-like"/>
    <property type="match status" value="1"/>
</dbReference>
<dbReference type="GO" id="GO:0004565">
    <property type="term" value="F:beta-galactosidase activity"/>
    <property type="evidence" value="ECO:0007669"/>
    <property type="project" value="UniProtKB-EC"/>
</dbReference>
<feature type="domain" description="Beta galactosidase small chain/" evidence="12">
    <location>
        <begin position="783"/>
        <end position="1054"/>
    </location>
</feature>
<dbReference type="GO" id="GO:0030246">
    <property type="term" value="F:carbohydrate binding"/>
    <property type="evidence" value="ECO:0007669"/>
    <property type="project" value="InterPro"/>
</dbReference>
<evidence type="ECO:0000256" key="9">
    <source>
        <dbReference type="ARBA" id="ARBA00032230"/>
    </source>
</evidence>
<dbReference type="InterPro" id="IPR036156">
    <property type="entry name" value="Beta-gal/glucu_dom_sf"/>
</dbReference>
<dbReference type="Gene3D" id="2.70.98.10">
    <property type="match status" value="1"/>
</dbReference>
<comment type="caution">
    <text evidence="13">The sequence shown here is derived from an EMBL/GenBank/DDBJ whole genome shotgun (WGS) entry which is preliminary data.</text>
</comment>
<evidence type="ECO:0000313" key="14">
    <source>
        <dbReference type="Proteomes" id="UP000179797"/>
    </source>
</evidence>
<evidence type="ECO:0000256" key="7">
    <source>
        <dbReference type="ARBA" id="ARBA00022837"/>
    </source>
</evidence>
<dbReference type="InterPro" id="IPR014718">
    <property type="entry name" value="GH-type_carb-bd"/>
</dbReference>
<evidence type="ECO:0000256" key="1">
    <source>
        <dbReference type="ARBA" id="ARBA00001412"/>
    </source>
</evidence>
<dbReference type="Gene3D" id="2.60.40.10">
    <property type="entry name" value="Immunoglobulins"/>
    <property type="match status" value="2"/>
</dbReference>
<dbReference type="InterPro" id="IPR006101">
    <property type="entry name" value="Glyco_hydro_2"/>
</dbReference>
<dbReference type="InterPro" id="IPR006102">
    <property type="entry name" value="Ig-like_GH2"/>
</dbReference>
<dbReference type="AlphaFoldDB" id="A0A1S1YUZ6"/>
<evidence type="ECO:0000256" key="6">
    <source>
        <dbReference type="ARBA" id="ARBA00022801"/>
    </source>
</evidence>